<dbReference type="RefSeq" id="WP_145271787.1">
    <property type="nucleotide sequence ID" value="NZ_CP036272.1"/>
</dbReference>
<feature type="signal peptide" evidence="3">
    <location>
        <begin position="1"/>
        <end position="28"/>
    </location>
</feature>
<feature type="chain" id="PRO_5021826807" evidence="3">
    <location>
        <begin position="29"/>
        <end position="399"/>
    </location>
</feature>
<dbReference type="SUPFAM" id="SSF53474">
    <property type="entry name" value="alpha/beta-Hydrolases"/>
    <property type="match status" value="1"/>
</dbReference>
<dbReference type="SUPFAM" id="SSF47473">
    <property type="entry name" value="EF-hand"/>
    <property type="match status" value="1"/>
</dbReference>
<keyword evidence="1 5" id="KW-0378">Hydrolase</keyword>
<feature type="domain" description="EF-hand" evidence="4">
    <location>
        <begin position="31"/>
        <end position="66"/>
    </location>
</feature>
<dbReference type="PROSITE" id="PS50222">
    <property type="entry name" value="EF_HAND_2"/>
    <property type="match status" value="1"/>
</dbReference>
<dbReference type="Gene3D" id="3.40.50.1820">
    <property type="entry name" value="alpha/beta hydrolase"/>
    <property type="match status" value="1"/>
</dbReference>
<evidence type="ECO:0000256" key="2">
    <source>
        <dbReference type="SAM" id="MobiDB-lite"/>
    </source>
</evidence>
<dbReference type="GO" id="GO:0005509">
    <property type="term" value="F:calcium ion binding"/>
    <property type="evidence" value="ECO:0007669"/>
    <property type="project" value="InterPro"/>
</dbReference>
<dbReference type="AlphaFoldDB" id="A0A517SUC4"/>
<dbReference type="EMBL" id="CP036272">
    <property type="protein sequence ID" value="QDT59726.1"/>
    <property type="molecule type" value="Genomic_DNA"/>
</dbReference>
<dbReference type="PANTHER" id="PTHR48081">
    <property type="entry name" value="AB HYDROLASE SUPERFAMILY PROTEIN C4A8.06C"/>
    <property type="match status" value="1"/>
</dbReference>
<feature type="compositionally biased region" description="Polar residues" evidence="2">
    <location>
        <begin position="100"/>
        <end position="114"/>
    </location>
</feature>
<keyword evidence="6" id="KW-1185">Reference proteome</keyword>
<keyword evidence="3" id="KW-0732">Signal</keyword>
<dbReference type="EC" id="3.1.1.1" evidence="5"/>
<accession>A0A517SUC4</accession>
<dbReference type="InterPro" id="IPR029058">
    <property type="entry name" value="AB_hydrolase_fold"/>
</dbReference>
<dbReference type="Gene3D" id="1.10.238.10">
    <property type="entry name" value="EF-hand"/>
    <property type="match status" value="1"/>
</dbReference>
<proteinExistence type="predicted"/>
<evidence type="ECO:0000259" key="4">
    <source>
        <dbReference type="PROSITE" id="PS50222"/>
    </source>
</evidence>
<dbReference type="InterPro" id="IPR049492">
    <property type="entry name" value="BD-FAE-like_dom"/>
</dbReference>
<dbReference type="PROSITE" id="PS00018">
    <property type="entry name" value="EF_HAND_1"/>
    <property type="match status" value="1"/>
</dbReference>
<evidence type="ECO:0000256" key="3">
    <source>
        <dbReference type="SAM" id="SignalP"/>
    </source>
</evidence>
<dbReference type="Proteomes" id="UP000315003">
    <property type="component" value="Chromosome"/>
</dbReference>
<dbReference type="GO" id="GO:0106435">
    <property type="term" value="F:carboxylesterase activity"/>
    <property type="evidence" value="ECO:0007669"/>
    <property type="project" value="UniProtKB-EC"/>
</dbReference>
<dbReference type="Pfam" id="PF20434">
    <property type="entry name" value="BD-FAE"/>
    <property type="match status" value="1"/>
</dbReference>
<dbReference type="OrthoDB" id="265201at2"/>
<dbReference type="InterPro" id="IPR050300">
    <property type="entry name" value="GDXG_lipolytic_enzyme"/>
</dbReference>
<evidence type="ECO:0000313" key="5">
    <source>
        <dbReference type="EMBL" id="QDT59726.1"/>
    </source>
</evidence>
<feature type="region of interest" description="Disordered" evidence="2">
    <location>
        <begin position="91"/>
        <end position="114"/>
    </location>
</feature>
<dbReference type="InterPro" id="IPR002048">
    <property type="entry name" value="EF_hand_dom"/>
</dbReference>
<evidence type="ECO:0000256" key="1">
    <source>
        <dbReference type="ARBA" id="ARBA00022801"/>
    </source>
</evidence>
<gene>
    <name evidence="5" type="primary">nlhH_4</name>
    <name evidence="5" type="ORF">SV7mr_22350</name>
</gene>
<organism evidence="5 6">
    <name type="scientific">Stieleria bergensis</name>
    <dbReference type="NCBI Taxonomy" id="2528025"/>
    <lineage>
        <taxon>Bacteria</taxon>
        <taxon>Pseudomonadati</taxon>
        <taxon>Planctomycetota</taxon>
        <taxon>Planctomycetia</taxon>
        <taxon>Pirellulales</taxon>
        <taxon>Pirellulaceae</taxon>
        <taxon>Stieleria</taxon>
    </lineage>
</organism>
<sequence precursor="true">MNNSFHYKHAVPFLTALTLLLLSSTACGDDAIKQQVLKLFPQADIDKDGTISETEVAALRQQVLKRYPQADKDGDGVLSDGEAKAVLRQAARRAGKNNPKPRTSPTNGSKQPTHANVQYGEHERQVFDIWLADSSNPTPLAIYIHGGGFKSGSKEKLKSENLSQLLNSGISVAAINYRLLTTHPLPTAHHDARRALQFMRAKAGDWNIDKERVAAFGGSAGAQICMWLAFTDEMAQPESSDPIERESTRLTCVASAGGQTGNSPEFWQAMIGPFLGGKSIESLAKPLNGETEAQKIALKQWGASTVEEAKEISSRHAALNTISADDPPIFMSYGMKPTDKPPTDPAKLRGWLIHHVNLGLALKEKTDQLNVEAHLKYPGADVKYDSLVEFFVDKLVNEQ</sequence>
<evidence type="ECO:0000313" key="6">
    <source>
        <dbReference type="Proteomes" id="UP000315003"/>
    </source>
</evidence>
<dbReference type="InterPro" id="IPR011992">
    <property type="entry name" value="EF-hand-dom_pair"/>
</dbReference>
<dbReference type="InterPro" id="IPR018247">
    <property type="entry name" value="EF_Hand_1_Ca_BS"/>
</dbReference>
<name>A0A517SUC4_9BACT</name>
<reference evidence="5 6" key="1">
    <citation type="submission" date="2019-02" db="EMBL/GenBank/DDBJ databases">
        <title>Deep-cultivation of Planctomycetes and their phenomic and genomic characterization uncovers novel biology.</title>
        <authorList>
            <person name="Wiegand S."/>
            <person name="Jogler M."/>
            <person name="Boedeker C."/>
            <person name="Pinto D."/>
            <person name="Vollmers J."/>
            <person name="Rivas-Marin E."/>
            <person name="Kohn T."/>
            <person name="Peeters S.H."/>
            <person name="Heuer A."/>
            <person name="Rast P."/>
            <person name="Oberbeckmann S."/>
            <person name="Bunk B."/>
            <person name="Jeske O."/>
            <person name="Meyerdierks A."/>
            <person name="Storesund J.E."/>
            <person name="Kallscheuer N."/>
            <person name="Luecker S."/>
            <person name="Lage O.M."/>
            <person name="Pohl T."/>
            <person name="Merkel B.J."/>
            <person name="Hornburger P."/>
            <person name="Mueller R.-W."/>
            <person name="Bruemmer F."/>
            <person name="Labrenz M."/>
            <person name="Spormann A.M."/>
            <person name="Op den Camp H."/>
            <person name="Overmann J."/>
            <person name="Amann R."/>
            <person name="Jetten M.S.M."/>
            <person name="Mascher T."/>
            <person name="Medema M.H."/>
            <person name="Devos D.P."/>
            <person name="Kaster A.-K."/>
            <person name="Ovreas L."/>
            <person name="Rohde M."/>
            <person name="Galperin M.Y."/>
            <person name="Jogler C."/>
        </authorList>
    </citation>
    <scope>NUCLEOTIDE SEQUENCE [LARGE SCALE GENOMIC DNA]</scope>
    <source>
        <strain evidence="5 6">SV_7m_r</strain>
    </source>
</reference>
<protein>
    <submittedName>
        <fullName evidence="5">Carboxylesterase NlhH</fullName>
        <ecNumber evidence="5">3.1.1.1</ecNumber>
    </submittedName>
</protein>